<evidence type="ECO:0000313" key="1">
    <source>
        <dbReference type="EMBL" id="PQA53786.1"/>
    </source>
</evidence>
<dbReference type="AlphaFoldDB" id="A0A2S7IFK9"/>
<dbReference type="Proteomes" id="UP000239590">
    <property type="component" value="Unassembled WGS sequence"/>
</dbReference>
<reference evidence="2" key="1">
    <citation type="submission" date="2018-02" db="EMBL/GenBank/DDBJ databases">
        <title>Genome sequencing of Solimonas sp. HR-BB.</title>
        <authorList>
            <person name="Lee Y."/>
            <person name="Jeon C.O."/>
        </authorList>
    </citation>
    <scope>NUCLEOTIDE SEQUENCE [LARGE SCALE GENOMIC DNA]</scope>
    <source>
        <strain evidence="2">HR-U</strain>
    </source>
</reference>
<comment type="caution">
    <text evidence="1">The sequence shown here is derived from an EMBL/GenBank/DDBJ whole genome shotgun (WGS) entry which is preliminary data.</text>
</comment>
<proteinExistence type="predicted"/>
<sequence>MRTSVWFVGLLAFTLITCSKDKAEVLGPSRCVAVQYKLPYCPVRASIVDFLEPQPGMPNPYPERGNVVYGAAVLDLPDEFKKTDTIFYLTYHYDPVREKRENAEAIEYCPMNIGLVL</sequence>
<dbReference type="EMBL" id="PTRA01000008">
    <property type="protein sequence ID" value="PQA53786.1"/>
    <property type="molecule type" value="Genomic_DNA"/>
</dbReference>
<organism evidence="1 2">
    <name type="scientific">Siphonobacter curvatus</name>
    <dbReference type="NCBI Taxonomy" id="2094562"/>
    <lineage>
        <taxon>Bacteria</taxon>
        <taxon>Pseudomonadati</taxon>
        <taxon>Bacteroidota</taxon>
        <taxon>Cytophagia</taxon>
        <taxon>Cytophagales</taxon>
        <taxon>Cytophagaceae</taxon>
        <taxon>Siphonobacter</taxon>
    </lineage>
</organism>
<name>A0A2S7IFK9_9BACT</name>
<gene>
    <name evidence="1" type="ORF">C5O19_24250</name>
</gene>
<keyword evidence="2" id="KW-1185">Reference proteome</keyword>
<accession>A0A2S7IFK9</accession>
<dbReference type="OrthoDB" id="964811at2"/>
<protein>
    <submittedName>
        <fullName evidence="1">Uncharacterized protein</fullName>
    </submittedName>
</protein>
<evidence type="ECO:0000313" key="2">
    <source>
        <dbReference type="Proteomes" id="UP000239590"/>
    </source>
</evidence>